<dbReference type="InterPro" id="IPR012341">
    <property type="entry name" value="6hp_glycosidase-like_sf"/>
</dbReference>
<evidence type="ECO:0000313" key="5">
    <source>
        <dbReference type="Proteomes" id="UP001142393"/>
    </source>
</evidence>
<keyword evidence="3" id="KW-0732">Signal</keyword>
<comment type="caution">
    <text evidence="4">The sequence shown here is derived from an EMBL/GenBank/DDBJ whole genome shotgun (WGS) entry which is preliminary data.</text>
</comment>
<dbReference type="GO" id="GO:0000272">
    <property type="term" value="P:polysaccharide catabolic process"/>
    <property type="evidence" value="ECO:0007669"/>
    <property type="project" value="TreeGrafter"/>
</dbReference>
<organism evidence="4 5">
    <name type="scientific">Lentinula detonsa</name>
    <dbReference type="NCBI Taxonomy" id="2804962"/>
    <lineage>
        <taxon>Eukaryota</taxon>
        <taxon>Fungi</taxon>
        <taxon>Dikarya</taxon>
        <taxon>Basidiomycota</taxon>
        <taxon>Agaricomycotina</taxon>
        <taxon>Agaricomycetes</taxon>
        <taxon>Agaricomycetidae</taxon>
        <taxon>Agaricales</taxon>
        <taxon>Marasmiineae</taxon>
        <taxon>Omphalotaceae</taxon>
        <taxon>Lentinula</taxon>
    </lineage>
</organism>
<feature type="chain" id="PRO_5040767838" evidence="3">
    <location>
        <begin position="20"/>
        <end position="459"/>
    </location>
</feature>
<proteinExistence type="inferred from homology"/>
<sequence>MTFFILQLFLLLFWNRTNASPTVPDQLFSSLIPQKIANTSNSLPSPIQYPQYTTTWNVSNPGTWLDFIPDTWTSGFFPASLYALNTRQNLCGVTDANALGVADWVELGRSASTGLIPLETNNTNLQHDVGFVSFPFAEELLINPQNETAIQAVNAFATDLAARYNPTVGCTRSWDTEDPTDFTVIIDNMMNLEVLWASYTLTGNSTLIDIANSHANTTMINHFRDDGSTWHVVEYNSTTGNVIRKRTSQGYADSRHYNSTWSRGQAWALYGFANMYNHTKNADFLLTAQRAANYFLEHIPSDGIVPWDFDAPLSPSPRPADSSAATIAANGLLLLAQVDPANATNWSNAAIQILQNVTSLAWDSSWQSLLSNGTVNWPENNFLTGIVYVQLSGLIFSKGDYYYITAANMLVQMGLAECKEVAASNSTPTAVSNGSSLARQTCWGIKTYIFIVILAASLY</sequence>
<evidence type="ECO:0000256" key="3">
    <source>
        <dbReference type="SAM" id="SignalP"/>
    </source>
</evidence>
<dbReference type="Proteomes" id="UP001142393">
    <property type="component" value="Unassembled WGS sequence"/>
</dbReference>
<dbReference type="PANTHER" id="PTHR36845">
    <property type="entry name" value="HYDROLASE, PUTATIVE (AFU_ORTHOLOGUE AFUA_7G05090)-RELATED"/>
    <property type="match status" value="1"/>
</dbReference>
<comment type="similarity">
    <text evidence="2">Belongs to the glycosyl hydrolase 88 family.</text>
</comment>
<reference evidence="4 5" key="1">
    <citation type="journal article" date="2023" name="Proc. Natl. Acad. Sci. U.S.A.">
        <title>A global phylogenomic analysis of the shiitake genus Lentinula.</title>
        <authorList>
            <person name="Sierra-Patev S."/>
            <person name="Min B."/>
            <person name="Naranjo-Ortiz M."/>
            <person name="Looney B."/>
            <person name="Konkel Z."/>
            <person name="Slot J.C."/>
            <person name="Sakamoto Y."/>
            <person name="Steenwyk J.L."/>
            <person name="Rokas A."/>
            <person name="Carro J."/>
            <person name="Camarero S."/>
            <person name="Ferreira P."/>
            <person name="Molpeceres G."/>
            <person name="Ruiz-Duenas F.J."/>
            <person name="Serrano A."/>
            <person name="Henrissat B."/>
            <person name="Drula E."/>
            <person name="Hughes K.W."/>
            <person name="Mata J.L."/>
            <person name="Ishikawa N.K."/>
            <person name="Vargas-Isla R."/>
            <person name="Ushijima S."/>
            <person name="Smith C.A."/>
            <person name="Donoghue J."/>
            <person name="Ahrendt S."/>
            <person name="Andreopoulos W."/>
            <person name="He G."/>
            <person name="LaButti K."/>
            <person name="Lipzen A."/>
            <person name="Ng V."/>
            <person name="Riley R."/>
            <person name="Sandor L."/>
            <person name="Barry K."/>
            <person name="Martinez A.T."/>
            <person name="Xiao Y."/>
            <person name="Gibbons J.G."/>
            <person name="Terashima K."/>
            <person name="Grigoriev I.V."/>
            <person name="Hibbett D."/>
        </authorList>
    </citation>
    <scope>NUCLEOTIDE SEQUENCE [LARGE SCALE GENOMIC DNA]</scope>
    <source>
        <strain evidence="4 5">TFB7810</strain>
    </source>
</reference>
<feature type="signal peptide" evidence="3">
    <location>
        <begin position="1"/>
        <end position="19"/>
    </location>
</feature>
<dbReference type="InterPro" id="IPR008928">
    <property type="entry name" value="6-hairpin_glycosidase_sf"/>
</dbReference>
<keyword evidence="5" id="KW-1185">Reference proteome</keyword>
<name>A0A9W8NVI7_9AGAR</name>
<protein>
    <submittedName>
        <fullName evidence="4">Glycoside hydrolase family 88 protein</fullName>
    </submittedName>
</protein>
<dbReference type="PANTHER" id="PTHR36845:SF1">
    <property type="entry name" value="HYDROLASE, PUTATIVE (AFU_ORTHOLOGUE AFUA_7G05090)-RELATED"/>
    <property type="match status" value="1"/>
</dbReference>
<dbReference type="AlphaFoldDB" id="A0A9W8NVI7"/>
<dbReference type="SUPFAM" id="SSF48208">
    <property type="entry name" value="Six-hairpin glycosidases"/>
    <property type="match status" value="1"/>
</dbReference>
<dbReference type="InterPro" id="IPR052369">
    <property type="entry name" value="UG_Glycosaminoglycan_Hydrolase"/>
</dbReference>
<evidence type="ECO:0000256" key="2">
    <source>
        <dbReference type="ARBA" id="ARBA00038358"/>
    </source>
</evidence>
<evidence type="ECO:0000256" key="1">
    <source>
        <dbReference type="ARBA" id="ARBA00022801"/>
    </source>
</evidence>
<dbReference type="EMBL" id="JANVFU010000011">
    <property type="protein sequence ID" value="KAJ3741700.1"/>
    <property type="molecule type" value="Genomic_DNA"/>
</dbReference>
<evidence type="ECO:0000313" key="4">
    <source>
        <dbReference type="EMBL" id="KAJ3741700.1"/>
    </source>
</evidence>
<dbReference type="GO" id="GO:0052757">
    <property type="term" value="F:chondroitin hydrolase activity"/>
    <property type="evidence" value="ECO:0007669"/>
    <property type="project" value="TreeGrafter"/>
</dbReference>
<keyword evidence="1 4" id="KW-0378">Hydrolase</keyword>
<accession>A0A9W8NVI7</accession>
<dbReference type="Gene3D" id="1.50.10.10">
    <property type="match status" value="1"/>
</dbReference>
<gene>
    <name evidence="4" type="ORF">DFH05DRAFT_1461811</name>
</gene>